<protein>
    <submittedName>
        <fullName evidence="2">Uncharacterized protein</fullName>
    </submittedName>
</protein>
<dbReference type="EMBL" id="CAXITT010000110">
    <property type="protein sequence ID" value="CAL1532226.1"/>
    <property type="molecule type" value="Genomic_DNA"/>
</dbReference>
<evidence type="ECO:0000256" key="1">
    <source>
        <dbReference type="PROSITE-ProRule" id="PRU00339"/>
    </source>
</evidence>
<dbReference type="Gene3D" id="1.25.40.10">
    <property type="entry name" value="Tetratricopeptide repeat domain"/>
    <property type="match status" value="2"/>
</dbReference>
<dbReference type="InterPro" id="IPR019734">
    <property type="entry name" value="TPR_rpt"/>
</dbReference>
<keyword evidence="3" id="KW-1185">Reference proteome</keyword>
<sequence length="329" mass="37882">SDEPQLRGLAYTQLIVMLNTYSTTEHIYCFQGLNGNELCEKALEVAADNPTVLCHCGGYFMNSDIDRAMALIEKSLSFRKNTMAFHYLGMCYEKKAKNAARDILSPNDKQPRQNNIDKTTSLRMSNINVFNLARSTGNKIYLESQDQHKFVKVYLRKSSTRLDQNCSLVEKSRASYEEAIKLSKKRNIPSILSLGKLYKRSNRFKAALQQFRQIMNLEQTKMTYLVTLITAYEESGICLLELSQIYPEKSQKYYEQGKEYLTKAISLAADLASMKPGPKQCETFVRKSFEILKDDIDRMNDCEDKDKEYIRLLKLVNDYRGIVSAIDEM</sequence>
<dbReference type="SUPFAM" id="SSF48452">
    <property type="entry name" value="TPR-like"/>
    <property type="match status" value="1"/>
</dbReference>
<feature type="repeat" description="TPR" evidence="1">
    <location>
        <begin position="188"/>
        <end position="221"/>
    </location>
</feature>
<reference evidence="2 3" key="1">
    <citation type="submission" date="2024-04" db="EMBL/GenBank/DDBJ databases">
        <authorList>
            <consortium name="Genoscope - CEA"/>
            <person name="William W."/>
        </authorList>
    </citation>
    <scope>NUCLEOTIDE SEQUENCE [LARGE SCALE GENOMIC DNA]</scope>
</reference>
<proteinExistence type="predicted"/>
<dbReference type="AlphaFoldDB" id="A0AAV2HFZ3"/>
<dbReference type="PROSITE" id="PS50005">
    <property type="entry name" value="TPR"/>
    <property type="match status" value="1"/>
</dbReference>
<feature type="non-terminal residue" evidence="2">
    <location>
        <position position="329"/>
    </location>
</feature>
<accession>A0AAV2HFZ3</accession>
<organism evidence="2 3">
    <name type="scientific">Lymnaea stagnalis</name>
    <name type="common">Great pond snail</name>
    <name type="synonym">Helix stagnalis</name>
    <dbReference type="NCBI Taxonomy" id="6523"/>
    <lineage>
        <taxon>Eukaryota</taxon>
        <taxon>Metazoa</taxon>
        <taxon>Spiralia</taxon>
        <taxon>Lophotrochozoa</taxon>
        <taxon>Mollusca</taxon>
        <taxon>Gastropoda</taxon>
        <taxon>Heterobranchia</taxon>
        <taxon>Euthyneura</taxon>
        <taxon>Panpulmonata</taxon>
        <taxon>Hygrophila</taxon>
        <taxon>Lymnaeoidea</taxon>
        <taxon>Lymnaeidae</taxon>
        <taxon>Lymnaea</taxon>
    </lineage>
</organism>
<comment type="caution">
    <text evidence="2">The sequence shown here is derived from an EMBL/GenBank/DDBJ whole genome shotgun (WGS) entry which is preliminary data.</text>
</comment>
<feature type="non-terminal residue" evidence="2">
    <location>
        <position position="1"/>
    </location>
</feature>
<name>A0AAV2HFZ3_LYMST</name>
<keyword evidence="1" id="KW-0802">TPR repeat</keyword>
<evidence type="ECO:0000313" key="3">
    <source>
        <dbReference type="Proteomes" id="UP001497497"/>
    </source>
</evidence>
<dbReference type="Proteomes" id="UP001497497">
    <property type="component" value="Unassembled WGS sequence"/>
</dbReference>
<evidence type="ECO:0000313" key="2">
    <source>
        <dbReference type="EMBL" id="CAL1532226.1"/>
    </source>
</evidence>
<dbReference type="InterPro" id="IPR011990">
    <property type="entry name" value="TPR-like_helical_dom_sf"/>
</dbReference>
<gene>
    <name evidence="2" type="ORF">GSLYS_00006305001</name>
</gene>